<reference evidence="1" key="1">
    <citation type="submission" date="2019-05" db="EMBL/GenBank/DDBJ databases">
        <authorList>
            <consortium name="Pathogen Informatics"/>
        </authorList>
    </citation>
    <scope>NUCLEOTIDE SEQUENCE [LARGE SCALE GENOMIC DNA]</scope>
    <source>
        <strain evidence="1">NCTC12965</strain>
    </source>
</reference>
<dbReference type="EMBL" id="CABEEZ010000039">
    <property type="protein sequence ID" value="VTR25342.1"/>
    <property type="molecule type" value="Genomic_DNA"/>
</dbReference>
<accession>A0A4U9U2V8</accession>
<evidence type="ECO:0000313" key="1">
    <source>
        <dbReference type="EMBL" id="VTR25342.1"/>
    </source>
</evidence>
<proteinExistence type="predicted"/>
<sequence length="71" mass="8252">MQLPVELADIDLFEQSQLETVLKVCRSSTSLSEAGRQLFAVSRQQKKQPNDADRLRKYLARFGLNWDEVRK</sequence>
<organism evidence="1">
    <name type="scientific">Serratia fonticola</name>
    <dbReference type="NCBI Taxonomy" id="47917"/>
    <lineage>
        <taxon>Bacteria</taxon>
        <taxon>Pseudomonadati</taxon>
        <taxon>Pseudomonadota</taxon>
        <taxon>Gammaproteobacteria</taxon>
        <taxon>Enterobacterales</taxon>
        <taxon>Yersiniaceae</taxon>
        <taxon>Serratia</taxon>
    </lineage>
</organism>
<protein>
    <submittedName>
        <fullName evidence="1">Sigma54-dependent transcription regulator containing an AAA-type ATPase domain and a DNA-binding domain</fullName>
    </submittedName>
</protein>
<gene>
    <name evidence="1" type="ORF">NCTC12965_02161</name>
</gene>
<dbReference type="AlphaFoldDB" id="A0A4U9U2V8"/>
<keyword evidence="1" id="KW-0238">DNA-binding</keyword>
<dbReference type="GO" id="GO:0003677">
    <property type="term" value="F:DNA binding"/>
    <property type="evidence" value="ECO:0007669"/>
    <property type="project" value="UniProtKB-KW"/>
</dbReference>
<name>A0A4U9U2V8_SERFO</name>